<dbReference type="InterPro" id="IPR014710">
    <property type="entry name" value="RmlC-like_jellyroll"/>
</dbReference>
<reference evidence="2" key="3">
    <citation type="submission" date="2022-06" db="EMBL/GenBank/DDBJ databases">
        <title>Isolation of gut microbiota from human fecal samples.</title>
        <authorList>
            <person name="Pamer E.G."/>
            <person name="Barat B."/>
            <person name="Waligurski E."/>
            <person name="Medina S."/>
            <person name="Paddock L."/>
            <person name="Mostad J."/>
        </authorList>
    </citation>
    <scope>NUCLEOTIDE SEQUENCE</scope>
    <source>
        <strain evidence="2">DFI.6.22</strain>
    </source>
</reference>
<dbReference type="OrthoDB" id="680421at2"/>
<proteinExistence type="predicted"/>
<dbReference type="Proteomes" id="UP000195772">
    <property type="component" value="Unassembled WGS sequence"/>
</dbReference>
<dbReference type="Pfam" id="PF00027">
    <property type="entry name" value="cNMP_binding"/>
    <property type="match status" value="1"/>
</dbReference>
<evidence type="ECO:0000313" key="2">
    <source>
        <dbReference type="EMBL" id="MCQ5081487.1"/>
    </source>
</evidence>
<evidence type="ECO:0000313" key="4">
    <source>
        <dbReference type="Proteomes" id="UP000195772"/>
    </source>
</evidence>
<reference evidence="3" key="2">
    <citation type="journal article" date="2018" name="BMC Genomics">
        <title>Whole genome sequencing and function prediction of 133 gut anaerobes isolated from chicken caecum in pure cultures.</title>
        <authorList>
            <person name="Medvecky M."/>
            <person name="Cejkova D."/>
            <person name="Polansky O."/>
            <person name="Karasova D."/>
            <person name="Kubasova T."/>
            <person name="Cizek A."/>
            <person name="Rychlik I."/>
        </authorList>
    </citation>
    <scope>NUCLEOTIDE SEQUENCE</scope>
    <source>
        <strain evidence="3">An90</strain>
    </source>
</reference>
<organism evidence="3 4">
    <name type="scientific">Alistipes onderdonkii</name>
    <dbReference type="NCBI Taxonomy" id="328813"/>
    <lineage>
        <taxon>Bacteria</taxon>
        <taxon>Pseudomonadati</taxon>
        <taxon>Bacteroidota</taxon>
        <taxon>Bacteroidia</taxon>
        <taxon>Bacteroidales</taxon>
        <taxon>Rikenellaceae</taxon>
        <taxon>Alistipes</taxon>
    </lineage>
</organism>
<name>A0A1Y3R1P1_9BACT</name>
<dbReference type="RefSeq" id="WP_022332828.1">
    <property type="nucleotide sequence ID" value="NZ_JANGBQ010000001.1"/>
</dbReference>
<dbReference type="AlphaFoldDB" id="A0A1Y3R1P1"/>
<dbReference type="CDD" id="cd00038">
    <property type="entry name" value="CAP_ED"/>
    <property type="match status" value="1"/>
</dbReference>
<sequence length="187" mass="21413">MDFARILTERYALSDEGTGLLMQSATLTQHARKEVIIEEGQRDPDVCFVAEGSVRTYVMREDKCVIVSFSFEGDPATATLGTQPGGLSRQTIETMEPTILVRIPRARMDALFAGNVELADWGRRMAEEQLRRHEDYFADYAWRDKREQYGLMLRKYPQLMQRIALKDLAAYLFLTPQSLSRIRAGVK</sequence>
<dbReference type="InterPro" id="IPR018490">
    <property type="entry name" value="cNMP-bd_dom_sf"/>
</dbReference>
<dbReference type="Gene3D" id="2.60.120.10">
    <property type="entry name" value="Jelly Rolls"/>
    <property type="match status" value="1"/>
</dbReference>
<evidence type="ECO:0000313" key="3">
    <source>
        <dbReference type="EMBL" id="OUN04458.1"/>
    </source>
</evidence>
<dbReference type="InterPro" id="IPR000595">
    <property type="entry name" value="cNMP-bd_dom"/>
</dbReference>
<dbReference type="EMBL" id="JANGBQ010000001">
    <property type="protein sequence ID" value="MCQ5081487.1"/>
    <property type="molecule type" value="Genomic_DNA"/>
</dbReference>
<comment type="caution">
    <text evidence="3">The sequence shown here is derived from an EMBL/GenBank/DDBJ whole genome shotgun (WGS) entry which is preliminary data.</text>
</comment>
<protein>
    <submittedName>
        <fullName evidence="2">Crp/Fnr family transcriptional regulator</fullName>
    </submittedName>
    <submittedName>
        <fullName evidence="3">Cyclic nucleotide-binding protein</fullName>
    </submittedName>
</protein>
<feature type="domain" description="Cyclic nucleotide-binding" evidence="1">
    <location>
        <begin position="31"/>
        <end position="113"/>
    </location>
</feature>
<reference evidence="4" key="1">
    <citation type="submission" date="2017-04" db="EMBL/GenBank/DDBJ databases">
        <title>Function of individual gut microbiota members based on whole genome sequencing of pure cultures obtained from chicken caecum.</title>
        <authorList>
            <person name="Medvecky M."/>
            <person name="Cejkova D."/>
            <person name="Polansky O."/>
            <person name="Karasova D."/>
            <person name="Kubasova T."/>
            <person name="Cizek A."/>
            <person name="Rychlik I."/>
        </authorList>
    </citation>
    <scope>NUCLEOTIDE SEQUENCE [LARGE SCALE GENOMIC DNA]</scope>
    <source>
        <strain evidence="4">An90</strain>
    </source>
</reference>
<dbReference type="Proteomes" id="UP001205035">
    <property type="component" value="Unassembled WGS sequence"/>
</dbReference>
<dbReference type="SUPFAM" id="SSF51206">
    <property type="entry name" value="cAMP-binding domain-like"/>
    <property type="match status" value="1"/>
</dbReference>
<dbReference type="EMBL" id="NFHB01000002">
    <property type="protein sequence ID" value="OUN04458.1"/>
    <property type="molecule type" value="Genomic_DNA"/>
</dbReference>
<gene>
    <name evidence="3" type="ORF">B5G41_03885</name>
    <name evidence="2" type="ORF">NE651_01085</name>
</gene>
<accession>A0A1Y3R1P1</accession>
<evidence type="ECO:0000259" key="1">
    <source>
        <dbReference type="Pfam" id="PF00027"/>
    </source>
</evidence>
<dbReference type="eggNOG" id="COG0664">
    <property type="taxonomic scope" value="Bacteria"/>
</dbReference>